<evidence type="ECO:0000313" key="3">
    <source>
        <dbReference type="Proteomes" id="UP001597368"/>
    </source>
</evidence>
<evidence type="ECO:0000256" key="1">
    <source>
        <dbReference type="SAM" id="Phobius"/>
    </source>
</evidence>
<keyword evidence="1" id="KW-0812">Transmembrane</keyword>
<dbReference type="RefSeq" id="WP_379573224.1">
    <property type="nucleotide sequence ID" value="NZ_JBHUFV010000024.1"/>
</dbReference>
<sequence length="47" mass="4716">MFNLAIALGALFGGIVADNVAIAGVLWFGAVLAVLTSLAVARVRESG</sequence>
<reference evidence="3" key="1">
    <citation type="journal article" date="2019" name="Int. J. Syst. Evol. Microbiol.">
        <title>The Global Catalogue of Microorganisms (GCM) 10K type strain sequencing project: providing services to taxonomists for standard genome sequencing and annotation.</title>
        <authorList>
            <consortium name="The Broad Institute Genomics Platform"/>
            <consortium name="The Broad Institute Genome Sequencing Center for Infectious Disease"/>
            <person name="Wu L."/>
            <person name="Ma J."/>
        </authorList>
    </citation>
    <scope>NUCLEOTIDE SEQUENCE [LARGE SCALE GENOMIC DNA]</scope>
    <source>
        <strain evidence="3">ICMP 6774ER</strain>
    </source>
</reference>
<proteinExistence type="predicted"/>
<evidence type="ECO:0008006" key="4">
    <source>
        <dbReference type="Google" id="ProtNLM"/>
    </source>
</evidence>
<keyword evidence="1" id="KW-0472">Membrane</keyword>
<accession>A0ABW4SU57</accession>
<comment type="caution">
    <text evidence="2">The sequence shown here is derived from an EMBL/GenBank/DDBJ whole genome shotgun (WGS) entry which is preliminary data.</text>
</comment>
<protein>
    <recommendedName>
        <fullName evidence="4">MFS transporter</fullName>
    </recommendedName>
</protein>
<gene>
    <name evidence="2" type="ORF">ACFSKW_16745</name>
</gene>
<dbReference type="EMBL" id="JBHUFV010000024">
    <property type="protein sequence ID" value="MFD1933125.1"/>
    <property type="molecule type" value="Genomic_DNA"/>
</dbReference>
<name>A0ABW4SU57_9ACTN</name>
<feature type="transmembrane region" description="Helical" evidence="1">
    <location>
        <begin position="27"/>
        <end position="43"/>
    </location>
</feature>
<organism evidence="2 3">
    <name type="scientific">Nonomuraea mangrovi</name>
    <dbReference type="NCBI Taxonomy" id="2316207"/>
    <lineage>
        <taxon>Bacteria</taxon>
        <taxon>Bacillati</taxon>
        <taxon>Actinomycetota</taxon>
        <taxon>Actinomycetes</taxon>
        <taxon>Streptosporangiales</taxon>
        <taxon>Streptosporangiaceae</taxon>
        <taxon>Nonomuraea</taxon>
    </lineage>
</organism>
<keyword evidence="1" id="KW-1133">Transmembrane helix</keyword>
<dbReference type="Proteomes" id="UP001597368">
    <property type="component" value="Unassembled WGS sequence"/>
</dbReference>
<keyword evidence="3" id="KW-1185">Reference proteome</keyword>
<evidence type="ECO:0000313" key="2">
    <source>
        <dbReference type="EMBL" id="MFD1933125.1"/>
    </source>
</evidence>